<feature type="transmembrane region" description="Helical" evidence="5">
    <location>
        <begin position="330"/>
        <end position="348"/>
    </location>
</feature>
<protein>
    <submittedName>
        <fullName evidence="7">MFS transporter</fullName>
    </submittedName>
</protein>
<feature type="transmembrane region" description="Helical" evidence="5">
    <location>
        <begin position="297"/>
        <end position="318"/>
    </location>
</feature>
<dbReference type="CDD" id="cd17393">
    <property type="entry name" value="MFS_MosC_like"/>
    <property type="match status" value="1"/>
</dbReference>
<dbReference type="PROSITE" id="PS50850">
    <property type="entry name" value="MFS"/>
    <property type="match status" value="1"/>
</dbReference>
<comment type="caution">
    <text evidence="7">The sequence shown here is derived from an EMBL/GenBank/DDBJ whole genome shotgun (WGS) entry which is preliminary data.</text>
</comment>
<evidence type="ECO:0000256" key="1">
    <source>
        <dbReference type="ARBA" id="ARBA00004651"/>
    </source>
</evidence>
<reference evidence="7 8" key="1">
    <citation type="submission" date="2018-09" db="EMBL/GenBank/DDBJ databases">
        <title>YIM 75000 draft genome.</title>
        <authorList>
            <person name="Tang S."/>
            <person name="Feng Y."/>
        </authorList>
    </citation>
    <scope>NUCLEOTIDE SEQUENCE [LARGE SCALE GENOMIC DNA]</scope>
    <source>
        <strain evidence="7 8">YIM 75000</strain>
    </source>
</reference>
<feature type="transmembrane region" description="Helical" evidence="5">
    <location>
        <begin position="75"/>
        <end position="94"/>
    </location>
</feature>
<keyword evidence="2 5" id="KW-0812">Transmembrane</keyword>
<evidence type="ECO:0000313" key="8">
    <source>
        <dbReference type="Proteomes" id="UP000265614"/>
    </source>
</evidence>
<dbReference type="InterPro" id="IPR051788">
    <property type="entry name" value="MFS_Transporter"/>
</dbReference>
<feature type="transmembrane region" description="Helical" evidence="5">
    <location>
        <begin position="20"/>
        <end position="44"/>
    </location>
</feature>
<feature type="domain" description="Major facilitator superfamily (MFS) profile" evidence="6">
    <location>
        <begin position="1"/>
        <end position="383"/>
    </location>
</feature>
<feature type="transmembrane region" description="Helical" evidence="5">
    <location>
        <begin position="115"/>
        <end position="136"/>
    </location>
</feature>
<name>A0A3A3YZ00_9ACTN</name>
<dbReference type="Pfam" id="PF07690">
    <property type="entry name" value="MFS_1"/>
    <property type="match status" value="1"/>
</dbReference>
<dbReference type="GO" id="GO:0005886">
    <property type="term" value="C:plasma membrane"/>
    <property type="evidence" value="ECO:0007669"/>
    <property type="project" value="UniProtKB-SubCell"/>
</dbReference>
<organism evidence="7 8">
    <name type="scientific">Vallicoccus soli</name>
    <dbReference type="NCBI Taxonomy" id="2339232"/>
    <lineage>
        <taxon>Bacteria</taxon>
        <taxon>Bacillati</taxon>
        <taxon>Actinomycetota</taxon>
        <taxon>Actinomycetes</taxon>
        <taxon>Motilibacterales</taxon>
        <taxon>Vallicoccaceae</taxon>
        <taxon>Vallicoccus</taxon>
    </lineage>
</organism>
<feature type="transmembrane region" description="Helical" evidence="5">
    <location>
        <begin position="142"/>
        <end position="161"/>
    </location>
</feature>
<dbReference type="Proteomes" id="UP000265614">
    <property type="component" value="Unassembled WGS sequence"/>
</dbReference>
<evidence type="ECO:0000256" key="2">
    <source>
        <dbReference type="ARBA" id="ARBA00022692"/>
    </source>
</evidence>
<keyword evidence="8" id="KW-1185">Reference proteome</keyword>
<dbReference type="PANTHER" id="PTHR23514">
    <property type="entry name" value="BYPASS OF STOP CODON PROTEIN 6"/>
    <property type="match status" value="1"/>
</dbReference>
<feature type="transmembrane region" description="Helical" evidence="5">
    <location>
        <begin position="202"/>
        <end position="220"/>
    </location>
</feature>
<evidence type="ECO:0000313" key="7">
    <source>
        <dbReference type="EMBL" id="RJK95504.1"/>
    </source>
</evidence>
<dbReference type="InterPro" id="IPR036259">
    <property type="entry name" value="MFS_trans_sf"/>
</dbReference>
<accession>A0A3A3YZ00</accession>
<dbReference type="OrthoDB" id="151222at2"/>
<dbReference type="PANTHER" id="PTHR23514:SF13">
    <property type="entry name" value="INNER MEMBRANE PROTEIN YBJJ"/>
    <property type="match status" value="1"/>
</dbReference>
<dbReference type="EMBL" id="QZEZ01000005">
    <property type="protein sequence ID" value="RJK95504.1"/>
    <property type="molecule type" value="Genomic_DNA"/>
</dbReference>
<gene>
    <name evidence="7" type="ORF">D5H78_12030</name>
</gene>
<comment type="subcellular location">
    <subcellularLocation>
        <location evidence="1">Cell membrane</location>
        <topology evidence="1">Multi-pass membrane protein</topology>
    </subcellularLocation>
</comment>
<keyword evidence="4 5" id="KW-0472">Membrane</keyword>
<feature type="transmembrane region" description="Helical" evidence="5">
    <location>
        <begin position="51"/>
        <end position="69"/>
    </location>
</feature>
<dbReference type="Gene3D" id="1.20.1250.20">
    <property type="entry name" value="MFS general substrate transporter like domains"/>
    <property type="match status" value="2"/>
</dbReference>
<dbReference type="AlphaFoldDB" id="A0A3A3YZ00"/>
<feature type="transmembrane region" description="Helical" evidence="5">
    <location>
        <begin position="360"/>
        <end position="379"/>
    </location>
</feature>
<keyword evidence="3 5" id="KW-1133">Transmembrane helix</keyword>
<evidence type="ECO:0000259" key="6">
    <source>
        <dbReference type="PROSITE" id="PS50850"/>
    </source>
</evidence>
<dbReference type="InterPro" id="IPR011701">
    <property type="entry name" value="MFS"/>
</dbReference>
<sequence length="394" mass="38244">MANLVPRMPAIKADLDLSNTALGTAIAAGPVGALVAGLAAGVLVERYGSRLAATASGVLLALVVPLVGLAPAWGLLAGAFLLMGGLDAVMDVAMNAHGLRVQRRYGRSIINGLHALWSIGAVAGGVTGSVMAGLGVPVEAHLLGAGAVLALAVLATLPHLLPGRDEPVPGVDAAQAVGAGASPGPGVQAPPAAGRAAGARRAALPALVVLGLLAALAGLVEDAGATWGTLYLTGLGAAPAVAGLGFVALQTAMTTGRLLADRVVTRYGERAVARAGTLLATAGMGLTLGVAEPVPAIVGFACAGLGVATLFPAAYHAADVMPGLPPGHGLAVVSWVARAGFLLAPPLVGSLADATSLRAALLVVPVATLTILALSGAFAPRSAPAAPATAPRAP</sequence>
<evidence type="ECO:0000256" key="3">
    <source>
        <dbReference type="ARBA" id="ARBA00022989"/>
    </source>
</evidence>
<dbReference type="InterPro" id="IPR020846">
    <property type="entry name" value="MFS_dom"/>
</dbReference>
<dbReference type="SUPFAM" id="SSF103473">
    <property type="entry name" value="MFS general substrate transporter"/>
    <property type="match status" value="1"/>
</dbReference>
<proteinExistence type="predicted"/>
<dbReference type="GO" id="GO:0022857">
    <property type="term" value="F:transmembrane transporter activity"/>
    <property type="evidence" value="ECO:0007669"/>
    <property type="project" value="InterPro"/>
</dbReference>
<evidence type="ECO:0000256" key="5">
    <source>
        <dbReference type="SAM" id="Phobius"/>
    </source>
</evidence>
<evidence type="ECO:0000256" key="4">
    <source>
        <dbReference type="ARBA" id="ARBA00023136"/>
    </source>
</evidence>